<dbReference type="RefSeq" id="WP_054351530.1">
    <property type="nucleotide sequence ID" value="NZ_AP031413.1"/>
</dbReference>
<proteinExistence type="predicted"/>
<keyword evidence="3" id="KW-1185">Reference proteome</keyword>
<keyword evidence="1" id="KW-1133">Transmembrane helix</keyword>
<evidence type="ECO:0000256" key="1">
    <source>
        <dbReference type="SAM" id="Phobius"/>
    </source>
</evidence>
<feature type="transmembrane region" description="Helical" evidence="1">
    <location>
        <begin position="47"/>
        <end position="72"/>
    </location>
</feature>
<dbReference type="EMBL" id="BAABZQ010000001">
    <property type="protein sequence ID" value="GAA6497197.1"/>
    <property type="molecule type" value="Genomic_DNA"/>
</dbReference>
<protein>
    <recommendedName>
        <fullName evidence="4">DUF3784 domain-containing protein</fullName>
    </recommendedName>
</protein>
<gene>
    <name evidence="2" type="ORF">K340107D12_00130</name>
</gene>
<name>A0ABQ0BL81_9FIRM</name>
<reference evidence="2 3" key="1">
    <citation type="submission" date="2024-04" db="EMBL/GenBank/DDBJ databases">
        <title>Defined microbial consortia suppress multidrug-resistant proinflammatory Enterobacteriaceae via ecological control.</title>
        <authorList>
            <person name="Furuichi M."/>
            <person name="Kawaguchi T."/>
            <person name="Pust M."/>
            <person name="Yasuma K."/>
            <person name="Plichta D."/>
            <person name="Hasegawa N."/>
            <person name="Ohya T."/>
            <person name="Bhattarai S."/>
            <person name="Sasajima S."/>
            <person name="Aoto Y."/>
            <person name="Tuganbaev T."/>
            <person name="Yaginuma M."/>
            <person name="Ueda M."/>
            <person name="Okahashi N."/>
            <person name="Amafuji K."/>
            <person name="Kiridooshi Y."/>
            <person name="Sugita K."/>
            <person name="Strazar M."/>
            <person name="Skelly A."/>
            <person name="Suda W."/>
            <person name="Hattori M."/>
            <person name="Nakamoto N."/>
            <person name="Caballero S."/>
            <person name="Norman J."/>
            <person name="Olle B."/>
            <person name="Tanoue T."/>
            <person name="Arita M."/>
            <person name="Bucci V."/>
            <person name="Atarashi K."/>
            <person name="Xavier R."/>
            <person name="Honda K."/>
        </authorList>
    </citation>
    <scope>NUCLEOTIDE SEQUENCE [LARGE SCALE GENOMIC DNA]</scope>
    <source>
        <strain evidence="3">k34-0107-D12</strain>
    </source>
</reference>
<keyword evidence="1" id="KW-0812">Transmembrane</keyword>
<dbReference type="Proteomes" id="UP001600941">
    <property type="component" value="Unassembled WGS sequence"/>
</dbReference>
<accession>A0ABQ0BL81</accession>
<evidence type="ECO:0000313" key="3">
    <source>
        <dbReference type="Proteomes" id="UP001600941"/>
    </source>
</evidence>
<evidence type="ECO:0008006" key="4">
    <source>
        <dbReference type="Google" id="ProtNLM"/>
    </source>
</evidence>
<keyword evidence="1" id="KW-0472">Membrane</keyword>
<evidence type="ECO:0000313" key="2">
    <source>
        <dbReference type="EMBL" id="GAA6497197.1"/>
    </source>
</evidence>
<feature type="transmembrane region" description="Helical" evidence="1">
    <location>
        <begin position="78"/>
        <end position="97"/>
    </location>
</feature>
<sequence>MDRQSLMMVIIACIVILTGIFMAVKGKPSMVRERFSSGVSPENERKFMVTIGGGVSIIGLDMLALGICAWKYPMKQAQILIVLAVGIILFLAVVLYGQKHYRK</sequence>
<feature type="transmembrane region" description="Helical" evidence="1">
    <location>
        <begin position="6"/>
        <end position="26"/>
    </location>
</feature>
<comment type="caution">
    <text evidence="2">The sequence shown here is derived from an EMBL/GenBank/DDBJ whole genome shotgun (WGS) entry which is preliminary data.</text>
</comment>
<organism evidence="2 3">
    <name type="scientific">Blautia parvula</name>
    <dbReference type="NCBI Taxonomy" id="2877527"/>
    <lineage>
        <taxon>Bacteria</taxon>
        <taxon>Bacillati</taxon>
        <taxon>Bacillota</taxon>
        <taxon>Clostridia</taxon>
        <taxon>Lachnospirales</taxon>
        <taxon>Lachnospiraceae</taxon>
        <taxon>Blautia</taxon>
    </lineage>
</organism>